<gene>
    <name evidence="3" type="ORF">ROSMUCSMR3_03483</name>
</gene>
<dbReference type="KEGG" id="rmm:ROSMUCSMR3_03483"/>
<dbReference type="Gene3D" id="1.20.5.340">
    <property type="match status" value="1"/>
</dbReference>
<reference evidence="3 4" key="1">
    <citation type="submission" date="2017-03" db="EMBL/GenBank/DDBJ databases">
        <title>Genome Sequence of Roseovarius mucosus strain SMR3 Isolated from a culture of the Diatom Skeletonema marinoi.</title>
        <authorList>
            <person name="Topel M."/>
            <person name="Pinder M."/>
            <person name="Johansson O.N."/>
            <person name="Kourtchenko O."/>
            <person name="Godhe A."/>
            <person name="Clarke A.K."/>
        </authorList>
    </citation>
    <scope>NUCLEOTIDE SEQUENCE [LARGE SCALE GENOMIC DNA]</scope>
    <source>
        <strain evidence="3 4">SMR3</strain>
    </source>
</reference>
<feature type="signal peptide" evidence="2">
    <location>
        <begin position="1"/>
        <end position="20"/>
    </location>
</feature>
<name>A0A1V0RT27_9RHOB</name>
<keyword evidence="1" id="KW-1133">Transmembrane helix</keyword>
<feature type="chain" id="PRO_5013364557" description="Tip attachment protein J domain-containing protein" evidence="2">
    <location>
        <begin position="21"/>
        <end position="1426"/>
    </location>
</feature>
<evidence type="ECO:0008006" key="5">
    <source>
        <dbReference type="Google" id="ProtNLM"/>
    </source>
</evidence>
<feature type="transmembrane region" description="Helical" evidence="1">
    <location>
        <begin position="30"/>
        <end position="55"/>
    </location>
</feature>
<keyword evidence="2" id="KW-0732">Signal</keyword>
<proteinExistence type="predicted"/>
<evidence type="ECO:0000313" key="4">
    <source>
        <dbReference type="Proteomes" id="UP000192273"/>
    </source>
</evidence>
<keyword evidence="4" id="KW-1185">Reference proteome</keyword>
<evidence type="ECO:0000256" key="2">
    <source>
        <dbReference type="SAM" id="SignalP"/>
    </source>
</evidence>
<evidence type="ECO:0000256" key="1">
    <source>
        <dbReference type="SAM" id="Phobius"/>
    </source>
</evidence>
<keyword evidence="1" id="KW-0812">Transmembrane</keyword>
<dbReference type="Proteomes" id="UP000192273">
    <property type="component" value="Chromosome"/>
</dbReference>
<sequence>MRLLAWVMALVLASAAPASAGPVAAAVAAVFAGITVKAVALFALRLFAGVGLSILQQRRARRGRNTAFGLQVTATTRGELESETTITGFYATKGHLIYHNSHGPNNKYYQTVIELGGLPGAAFSRVMVDGVYSELGEEAHPDYGFPLIAKRDLGRDFAWIKVYDGTQTAADPTLVANYAEDPETPWTEAHIGRGIPYAILTMEVSSKVWPNGAPEQRFEENGVPYYDLRRDSTAGGTGPHRWDDPTTWEPTRNPVVQIYNILRGIGLYDGSVWGGEAEAEDLPGWNWVPGMNACDVDLGDRRKYEAGYEIKFAEDTPGEVIDELLAACNGQIAEFGGFFYIQVDAPDIPVASITDDDLLVTDAATKDPFPELLEIFNRVTAKYVSPGALWNGVPLEQISNPAWQAEDGIVRNFEMDLPAVFNAAQGGQLAKSALEDHRRWRRHAWPLPPDYAGLRPLNTVSVTSAWNDYANKLFEVTEIVLDLHRLTVVASLRERDPEDFEIDAALEIPDRSSILPRPVPNDAGLPFFDADARTVTNAEGTRAHAAVDVFWDASGIADTIKGIAIECQKRETEEEVWSGTVLDVERGLATIQPVPPLTNLRVRAKALSDNRRGIWSAWIWVTTDDVRVAAADLSDALRDQFDAAFALTQAHLGEDGIPPSVADLFGRIEQVIAPIGVDDVPEVPHVTRLDGALLTEAQARAGDVLSVAGGVRAARDRIKSSAQLALEAAARDFLARDEVRTALVAEIEGARAEASAALTVLADGQVQIAQSVQTLQTTTGDIAALAQTVDQARIDGDDALANQIALLSVGTVTQFDAAAVWYWDADAEGWTGVTTAPSVTSDGWLALASGSGAISPAGLAIPTQAYRQLRARLRRSGVPAWAAQFWWAASGQAFDAARRVDVAEPEWAEDVALLTVDLAWSGTVDRVRLDLPASVEIDWLAIGRPAPGASSADLTAERAARIAQGLALAEDITALGSELTDLEGLATGTAEALTETNARVTETEAGVATLTDATTALTGEIADLETGLNLVGDAVDTLTVRAEQLEDGERVQSNSTRAVRSRLKLTGAQSVEGAARAILDGIATREVVAQAAQDLNSRIDLTEDQIQIVSAAVTLVQAAIPGLATANALDLLTAEVSEIDGALTSLASRTTTVESALNTPETGLLARVSTVEAAKVTEAEAVAAVNQTVSANYGDLTALAEATAFAEATADGIAAGFVMRLNEQNVFEAVSVSDGTVEGATITGRWSGDYLRLDGNVQVAGDFVLDGDLILGGSILTDKIALDAIGAISAVTLQDPFGISSTTDFEDVLTLTAAHRNLPSERHMILNVRFQAVSLSPDDAGADVEYRVLRNGVQMADTLIYRQRIEVGRRQLLDGLMFKNRTTPGASSTTYTLQVRYWSHPGGLKGVYVLQGTQMFAEEKATAAFT</sequence>
<accession>A0A1V0RT27</accession>
<dbReference type="EMBL" id="CP020474">
    <property type="protein sequence ID" value="ARE84937.1"/>
    <property type="molecule type" value="Genomic_DNA"/>
</dbReference>
<protein>
    <recommendedName>
        <fullName evidence="5">Tip attachment protein J domain-containing protein</fullName>
    </recommendedName>
</protein>
<dbReference type="RefSeq" id="WP_237183474.1">
    <property type="nucleotide sequence ID" value="NZ_CP020474.1"/>
</dbReference>
<organism evidence="3 4">
    <name type="scientific">Roseovarius mucosus</name>
    <dbReference type="NCBI Taxonomy" id="215743"/>
    <lineage>
        <taxon>Bacteria</taxon>
        <taxon>Pseudomonadati</taxon>
        <taxon>Pseudomonadota</taxon>
        <taxon>Alphaproteobacteria</taxon>
        <taxon>Rhodobacterales</taxon>
        <taxon>Roseobacteraceae</taxon>
        <taxon>Roseovarius</taxon>
    </lineage>
</organism>
<keyword evidence="1" id="KW-0472">Membrane</keyword>
<evidence type="ECO:0000313" key="3">
    <source>
        <dbReference type="EMBL" id="ARE84937.1"/>
    </source>
</evidence>